<gene>
    <name evidence="6" type="ORF">ACFQH9_19140</name>
</gene>
<evidence type="ECO:0000313" key="6">
    <source>
        <dbReference type="EMBL" id="MFC5950387.1"/>
    </source>
</evidence>
<protein>
    <submittedName>
        <fullName evidence="6">ABC transporter substrate-binding protein</fullName>
    </submittedName>
</protein>
<accession>A0ABW1IDI6</accession>
<keyword evidence="3 4" id="KW-0732">Signal</keyword>
<evidence type="ECO:0000256" key="1">
    <source>
        <dbReference type="ARBA" id="ARBA00005695"/>
    </source>
</evidence>
<dbReference type="CDD" id="cd00995">
    <property type="entry name" value="PBP2_NikA_DppA_OppA_like"/>
    <property type="match status" value="1"/>
</dbReference>
<feature type="domain" description="Solute-binding protein family 5" evidence="5">
    <location>
        <begin position="90"/>
        <end position="447"/>
    </location>
</feature>
<dbReference type="PROSITE" id="PS51257">
    <property type="entry name" value="PROKAR_LIPOPROTEIN"/>
    <property type="match status" value="1"/>
</dbReference>
<dbReference type="SUPFAM" id="SSF53850">
    <property type="entry name" value="Periplasmic binding protein-like II"/>
    <property type="match status" value="1"/>
</dbReference>
<comment type="caution">
    <text evidence="6">The sequence shown here is derived from an EMBL/GenBank/DDBJ whole genome shotgun (WGS) entry which is preliminary data.</text>
</comment>
<dbReference type="Gene3D" id="3.40.190.10">
    <property type="entry name" value="Periplasmic binding protein-like II"/>
    <property type="match status" value="1"/>
</dbReference>
<dbReference type="InterPro" id="IPR030678">
    <property type="entry name" value="Peptide/Ni-bd"/>
</dbReference>
<evidence type="ECO:0000256" key="3">
    <source>
        <dbReference type="ARBA" id="ARBA00022729"/>
    </source>
</evidence>
<dbReference type="Gene3D" id="3.10.105.10">
    <property type="entry name" value="Dipeptide-binding Protein, Domain 3"/>
    <property type="match status" value="1"/>
</dbReference>
<dbReference type="InterPro" id="IPR039424">
    <property type="entry name" value="SBP_5"/>
</dbReference>
<dbReference type="PANTHER" id="PTHR30290:SF9">
    <property type="entry name" value="OLIGOPEPTIDE-BINDING PROTEIN APPA"/>
    <property type="match status" value="1"/>
</dbReference>
<name>A0ABW1IDI6_9PSEU</name>
<evidence type="ECO:0000259" key="5">
    <source>
        <dbReference type="Pfam" id="PF00496"/>
    </source>
</evidence>
<feature type="signal peptide" evidence="4">
    <location>
        <begin position="1"/>
        <end position="22"/>
    </location>
</feature>
<dbReference type="InterPro" id="IPR000914">
    <property type="entry name" value="SBP_5_dom"/>
</dbReference>
<dbReference type="RefSeq" id="WP_379567521.1">
    <property type="nucleotide sequence ID" value="NZ_JBHSQK010000047.1"/>
</dbReference>
<dbReference type="Pfam" id="PF00496">
    <property type="entry name" value="SBP_bac_5"/>
    <property type="match status" value="1"/>
</dbReference>
<organism evidence="6 7">
    <name type="scientific">Pseudonocardia lutea</name>
    <dbReference type="NCBI Taxonomy" id="2172015"/>
    <lineage>
        <taxon>Bacteria</taxon>
        <taxon>Bacillati</taxon>
        <taxon>Actinomycetota</taxon>
        <taxon>Actinomycetes</taxon>
        <taxon>Pseudonocardiales</taxon>
        <taxon>Pseudonocardiaceae</taxon>
        <taxon>Pseudonocardia</taxon>
    </lineage>
</organism>
<dbReference type="PIRSF" id="PIRSF002741">
    <property type="entry name" value="MppA"/>
    <property type="match status" value="1"/>
</dbReference>
<reference evidence="7" key="1">
    <citation type="journal article" date="2019" name="Int. J. Syst. Evol. Microbiol.">
        <title>The Global Catalogue of Microorganisms (GCM) 10K type strain sequencing project: providing services to taxonomists for standard genome sequencing and annotation.</title>
        <authorList>
            <consortium name="The Broad Institute Genomics Platform"/>
            <consortium name="The Broad Institute Genome Sequencing Center for Infectious Disease"/>
            <person name="Wu L."/>
            <person name="Ma J."/>
        </authorList>
    </citation>
    <scope>NUCLEOTIDE SEQUENCE [LARGE SCALE GENOMIC DNA]</scope>
    <source>
        <strain evidence="7">CGMCC 4.7397</strain>
    </source>
</reference>
<feature type="chain" id="PRO_5046281444" evidence="4">
    <location>
        <begin position="23"/>
        <end position="531"/>
    </location>
</feature>
<keyword evidence="2" id="KW-0813">Transport</keyword>
<evidence type="ECO:0000256" key="4">
    <source>
        <dbReference type="SAM" id="SignalP"/>
    </source>
</evidence>
<dbReference type="EMBL" id="JBHSQK010000047">
    <property type="protein sequence ID" value="MFC5950387.1"/>
    <property type="molecule type" value="Genomic_DNA"/>
</dbReference>
<dbReference type="PANTHER" id="PTHR30290">
    <property type="entry name" value="PERIPLASMIC BINDING COMPONENT OF ABC TRANSPORTER"/>
    <property type="match status" value="1"/>
</dbReference>
<dbReference type="Proteomes" id="UP001596119">
    <property type="component" value="Unassembled WGS sequence"/>
</dbReference>
<evidence type="ECO:0000313" key="7">
    <source>
        <dbReference type="Proteomes" id="UP001596119"/>
    </source>
</evidence>
<sequence>MRGRLSTAVVSVAIVASVAACGGGGGSGGADAATGECTPDRVGGSVSMGTFSAPKGLDPVGQPGSATTGGTEITALFDTLIKYDSTTQTYQPEVAESLTADDATNQVWTLKLRSGVKFGNGDPLTAEDVVSSIARHQDPSNTQVSRGDAATIAKSDVLDPLTVRFTLDSPYPLFPRVLATDVGMITNPRLVAERGADGFANNPAGGGVGPYELERYAPGDEIVMKAKTDYWGGPVCIQSLRFVTIPGAQGTYEALQNKELDIAFLREPQVIDEARQAGLADLSTLFNFGEAVAMNSKADRPTGDKSVRQAVVAAIDTESVNQRAFNGTALATSALVHPETPGLYDGVAGPAYDPEKAKQLVAQAKAAGWDGRIRLLSDNASTRVDEAIAVKAQLEAVGFTVDVDSTQSLQDVIKKVVADRGYDLVLWGPQFSAEGLWAVMNRSFNSASKSNYYNYFDPRMDAELAKLRMASTPEQQKPIVAEMQTILDDNPFAANLAAFQEANVYDARIGGLVLDRGSIIRFDKAFVTSGD</sequence>
<keyword evidence="7" id="KW-1185">Reference proteome</keyword>
<comment type="similarity">
    <text evidence="1">Belongs to the bacterial solute-binding protein 5 family.</text>
</comment>
<evidence type="ECO:0000256" key="2">
    <source>
        <dbReference type="ARBA" id="ARBA00022448"/>
    </source>
</evidence>
<proteinExistence type="inferred from homology"/>